<reference evidence="3" key="1">
    <citation type="submission" date="2019-10" db="EMBL/GenBank/DDBJ databases">
        <title>Draft genome sequece of Microseira wollei NIES-4236.</title>
        <authorList>
            <person name="Yamaguchi H."/>
            <person name="Suzuki S."/>
            <person name="Kawachi M."/>
        </authorList>
    </citation>
    <scope>NUCLEOTIDE SEQUENCE</scope>
    <source>
        <strain evidence="3">NIES-4236</strain>
    </source>
</reference>
<dbReference type="RefSeq" id="WP_226574800.1">
    <property type="nucleotide sequence ID" value="NZ_BLAY01000006.1"/>
</dbReference>
<evidence type="ECO:0000313" key="4">
    <source>
        <dbReference type="Proteomes" id="UP001050975"/>
    </source>
</evidence>
<dbReference type="AlphaFoldDB" id="A0AAV3WES6"/>
<keyword evidence="2" id="KW-1133">Transmembrane helix</keyword>
<comment type="caution">
    <text evidence="3">The sequence shown here is derived from an EMBL/GenBank/DDBJ whole genome shotgun (WGS) entry which is preliminary data.</text>
</comment>
<protein>
    <submittedName>
        <fullName evidence="3">Uncharacterized protein</fullName>
    </submittedName>
</protein>
<proteinExistence type="predicted"/>
<accession>A0AAV3WES6</accession>
<evidence type="ECO:0000256" key="2">
    <source>
        <dbReference type="SAM" id="Phobius"/>
    </source>
</evidence>
<keyword evidence="2" id="KW-0472">Membrane</keyword>
<evidence type="ECO:0000256" key="1">
    <source>
        <dbReference type="SAM" id="MobiDB-lite"/>
    </source>
</evidence>
<organism evidence="3 4">
    <name type="scientific">Microseira wollei NIES-4236</name>
    <dbReference type="NCBI Taxonomy" id="2530354"/>
    <lineage>
        <taxon>Bacteria</taxon>
        <taxon>Bacillati</taxon>
        <taxon>Cyanobacteriota</taxon>
        <taxon>Cyanophyceae</taxon>
        <taxon>Oscillatoriophycideae</taxon>
        <taxon>Aerosakkonematales</taxon>
        <taxon>Aerosakkonemataceae</taxon>
        <taxon>Microseira</taxon>
    </lineage>
</organism>
<feature type="transmembrane region" description="Helical" evidence="2">
    <location>
        <begin position="28"/>
        <end position="50"/>
    </location>
</feature>
<keyword evidence="2" id="KW-0812">Transmembrane</keyword>
<dbReference type="EMBL" id="BLAY01000006">
    <property type="protein sequence ID" value="GET35919.1"/>
    <property type="molecule type" value="Genomic_DNA"/>
</dbReference>
<dbReference type="Proteomes" id="UP001050975">
    <property type="component" value="Unassembled WGS sequence"/>
</dbReference>
<keyword evidence="4" id="KW-1185">Reference proteome</keyword>
<name>A0AAV3WES6_9CYAN</name>
<evidence type="ECO:0000313" key="3">
    <source>
        <dbReference type="EMBL" id="GET35919.1"/>
    </source>
</evidence>
<gene>
    <name evidence="3" type="ORF">MiSe_06670</name>
</gene>
<feature type="region of interest" description="Disordered" evidence="1">
    <location>
        <begin position="252"/>
        <end position="332"/>
    </location>
</feature>
<feature type="compositionally biased region" description="Low complexity" evidence="1">
    <location>
        <begin position="267"/>
        <end position="281"/>
    </location>
</feature>
<sequence>MSKPIILIQPQLGSAPPKDQTNNLPPNAIWMGASGVLALLTVGLGVYSFIQVKKLAKELRMEKFKSEDVKKKLKLALETIRKMETNPDLVHSREFNLDYLRMRMSEEVFHFAIVNQIKVKVKEKISIALRPTQAQQAAIGIATTAGRQVDETFDVEYQTADSPKSKKAVLFRIQIRLMKLPTQATSVTINQIIDCIETYLSPSEENDNWQPTIQGRIVQIQWDQKAKPTPLLVLEQSNEGVNVSFATKRQVSAPAADMLPPTPAPSKQQAPAGGQKPAAAKRPTPGGDHKPPAPKTAPQSNPKMPLPANGRTPQAKPNQTRPPVNPAKKTAK</sequence>
<feature type="compositionally biased region" description="Polar residues" evidence="1">
    <location>
        <begin position="311"/>
        <end position="322"/>
    </location>
</feature>